<dbReference type="EMBL" id="QUMQ01000001">
    <property type="protein sequence ID" value="REF99298.1"/>
    <property type="molecule type" value="Genomic_DNA"/>
</dbReference>
<evidence type="ECO:0000259" key="4">
    <source>
        <dbReference type="SMART" id="SM00418"/>
    </source>
</evidence>
<dbReference type="InterPro" id="IPR001845">
    <property type="entry name" value="HTH_ArsR_DNA-bd_dom"/>
</dbReference>
<dbReference type="InterPro" id="IPR051011">
    <property type="entry name" value="Metal_resp_trans_reg"/>
</dbReference>
<comment type="caution">
    <text evidence="5">The sequence shown here is derived from an EMBL/GenBank/DDBJ whole genome shotgun (WGS) entry which is preliminary data.</text>
</comment>
<dbReference type="InterPro" id="IPR036388">
    <property type="entry name" value="WH-like_DNA-bd_sf"/>
</dbReference>
<dbReference type="InterPro" id="IPR011991">
    <property type="entry name" value="ArsR-like_HTH"/>
</dbReference>
<dbReference type="Proteomes" id="UP000256913">
    <property type="component" value="Unassembled WGS sequence"/>
</dbReference>
<dbReference type="RefSeq" id="WP_116070488.1">
    <property type="nucleotide sequence ID" value="NZ_BONB01000002.1"/>
</dbReference>
<keyword evidence="6" id="KW-1185">Reference proteome</keyword>
<organism evidence="5 6">
    <name type="scientific">Asanoa ferruginea</name>
    <dbReference type="NCBI Taxonomy" id="53367"/>
    <lineage>
        <taxon>Bacteria</taxon>
        <taxon>Bacillati</taxon>
        <taxon>Actinomycetota</taxon>
        <taxon>Actinomycetes</taxon>
        <taxon>Micromonosporales</taxon>
        <taxon>Micromonosporaceae</taxon>
        <taxon>Asanoa</taxon>
    </lineage>
</organism>
<dbReference type="Pfam" id="PF12840">
    <property type="entry name" value="HTH_20"/>
    <property type="match status" value="1"/>
</dbReference>
<evidence type="ECO:0000256" key="2">
    <source>
        <dbReference type="ARBA" id="ARBA00023125"/>
    </source>
</evidence>
<dbReference type="OrthoDB" id="3808065at2"/>
<protein>
    <submittedName>
        <fullName evidence="5">Helix-turn-helix protein</fullName>
    </submittedName>
</protein>
<accession>A0A3D9ZPJ8</accession>
<sequence length="325" mass="35607">MRIHFTRLDLARTQLTDGPDPMWEMVNSLQALQSRYRQAELRHWRRDTAQVLRGRGLAAPVRHKLFALAPHAAYFPDLITPLEGALGLEAGIDAVLSTPRQRIVAELDQLRPARTAPLEDLRSGRAADLHAWGELLRSYYRSAVDPVGEQIAAAVDRDLATRRAAVHTGGVEGLLSSFDPLMRWSYPVLELPNHPSGRDVHLEGRGLRLIPSYFCRVHPLTVFDASLPQVVVYPIRHHAASGVNSRQALSRLLGETRAAVLISIHQGCGTGALAQRVGISAPAVSHHIGVLRDAGLVTSSRSGTGVRHTRSRLGDALIRRHAPPA</sequence>
<reference evidence="5 6" key="1">
    <citation type="submission" date="2018-08" db="EMBL/GenBank/DDBJ databases">
        <title>Sequencing the genomes of 1000 actinobacteria strains.</title>
        <authorList>
            <person name="Klenk H.-P."/>
        </authorList>
    </citation>
    <scope>NUCLEOTIDE SEQUENCE [LARGE SCALE GENOMIC DNA]</scope>
    <source>
        <strain evidence="5 6">DSM 44099</strain>
    </source>
</reference>
<dbReference type="PANTHER" id="PTHR43132:SF8">
    <property type="entry name" value="HTH-TYPE TRANSCRIPTIONAL REGULATOR KMTR"/>
    <property type="match status" value="1"/>
</dbReference>
<feature type="domain" description="HTH arsR-type" evidence="4">
    <location>
        <begin position="247"/>
        <end position="322"/>
    </location>
</feature>
<evidence type="ECO:0000313" key="6">
    <source>
        <dbReference type="Proteomes" id="UP000256913"/>
    </source>
</evidence>
<dbReference type="SMART" id="SM00418">
    <property type="entry name" value="HTH_ARSR"/>
    <property type="match status" value="1"/>
</dbReference>
<keyword evidence="3" id="KW-0804">Transcription</keyword>
<gene>
    <name evidence="5" type="ORF">DFJ67_5332</name>
</gene>
<name>A0A3D9ZPJ8_9ACTN</name>
<evidence type="ECO:0000313" key="5">
    <source>
        <dbReference type="EMBL" id="REF99298.1"/>
    </source>
</evidence>
<proteinExistence type="predicted"/>
<keyword evidence="1" id="KW-0805">Transcription regulation</keyword>
<evidence type="ECO:0000256" key="1">
    <source>
        <dbReference type="ARBA" id="ARBA00023015"/>
    </source>
</evidence>
<dbReference type="InterPro" id="IPR036390">
    <property type="entry name" value="WH_DNA-bd_sf"/>
</dbReference>
<dbReference type="GO" id="GO:0003677">
    <property type="term" value="F:DNA binding"/>
    <property type="evidence" value="ECO:0007669"/>
    <property type="project" value="UniProtKB-KW"/>
</dbReference>
<dbReference type="PRINTS" id="PR00778">
    <property type="entry name" value="HTHARSR"/>
</dbReference>
<keyword evidence="2" id="KW-0238">DNA-binding</keyword>
<dbReference type="GO" id="GO:0003700">
    <property type="term" value="F:DNA-binding transcription factor activity"/>
    <property type="evidence" value="ECO:0007669"/>
    <property type="project" value="InterPro"/>
</dbReference>
<dbReference type="PANTHER" id="PTHR43132">
    <property type="entry name" value="ARSENICAL RESISTANCE OPERON REPRESSOR ARSR-RELATED"/>
    <property type="match status" value="1"/>
</dbReference>
<evidence type="ECO:0000256" key="3">
    <source>
        <dbReference type="ARBA" id="ARBA00023163"/>
    </source>
</evidence>
<dbReference type="CDD" id="cd00090">
    <property type="entry name" value="HTH_ARSR"/>
    <property type="match status" value="1"/>
</dbReference>
<dbReference type="Gene3D" id="1.10.10.10">
    <property type="entry name" value="Winged helix-like DNA-binding domain superfamily/Winged helix DNA-binding domain"/>
    <property type="match status" value="1"/>
</dbReference>
<dbReference type="SUPFAM" id="SSF46785">
    <property type="entry name" value="Winged helix' DNA-binding domain"/>
    <property type="match status" value="1"/>
</dbReference>
<dbReference type="AlphaFoldDB" id="A0A3D9ZPJ8"/>